<feature type="compositionally biased region" description="Low complexity" evidence="1">
    <location>
        <begin position="638"/>
        <end position="649"/>
    </location>
</feature>
<dbReference type="Proteomes" id="UP000521943">
    <property type="component" value="Unassembled WGS sequence"/>
</dbReference>
<keyword evidence="2" id="KW-0472">Membrane</keyword>
<feature type="compositionally biased region" description="Polar residues" evidence="1">
    <location>
        <begin position="722"/>
        <end position="733"/>
    </location>
</feature>
<comment type="caution">
    <text evidence="3">The sequence shown here is derived from an EMBL/GenBank/DDBJ whole genome shotgun (WGS) entry which is preliminary data.</text>
</comment>
<feature type="region of interest" description="Disordered" evidence="1">
    <location>
        <begin position="517"/>
        <end position="537"/>
    </location>
</feature>
<feature type="region of interest" description="Disordered" evidence="1">
    <location>
        <begin position="625"/>
        <end position="733"/>
    </location>
</feature>
<proteinExistence type="predicted"/>
<evidence type="ECO:0000313" key="3">
    <source>
        <dbReference type="EMBL" id="KAF6745008.1"/>
    </source>
</evidence>
<keyword evidence="4" id="KW-1185">Reference proteome</keyword>
<sequence length="878" mass="97744">MPKSKGKEPEHSTTPGLTVVWSAVATLYFIQAFMTFQELRGFDEAVSPETSTFRDMFISRYIWGRCRQCFSLASIQERIRDMFGLHKLPRIVTFATDSTRTLFIPGYASKVGEAFRIHLTRPLPKESGEIPRIEVTLPASFTTSTAATERTSHLSKDFWDGNRDLWLVVQTQWELDFAQVIVNIHNDTDQDPPFNIVLSEDSKTINYTRNICEWRSHIEAQFSFIRVRLTLKESSYQAMSMMARVDRSGEVSKDCDVVLELKDTSKKSRKKASSSTTARGASRRVRQRQASSNKTQSSTEEAAIAASAIHTAGASTASPNEKETMEVPRQDIVVPQSSFTDESKHSLAASTNGRNVTECNDLAYISYHPFADPGVTDFQANTASNLKVAPTSHQMAHGTEWGHIDPQHQGQPPAFSNWTVSRRRFGVAPGYRRWGIPQRRSDRHTGTQHSLNHFEVLNALGMTQSLCTVRWGRPEFPTTFDYAHCAAAPGRRKHERTGLWLLVMAVDRGKIQPWTPAAWLGGQTSSGRGGSKAVNRRQKPIKHVELDTAVRTALWNWRTSTLKADFPQAIFGPAAMLSDELVESLATSPAPIDTEEKLKRMVNTWKWCSKYGAPLLEVLKSISTSDDTADSDSDDPDPVVVPANPSTLPATPPPATRTGAEKRKAQDDEDNGDDSGEGQEAMITAPSTSITSPPSTATVERQRRLLEVKKTSRQCGSHFKSRPSQSYNLPHTHPTTMNVTSLRTGMMSCTAIKVSTGYRRARFLLPTQISAHPYHRHLEHRPVQARYNTNRPPQELEKLGSLTGILVKWALIQAIHLQVRFTIPNAAIDATATCSPQPIPSIQYILYPSTSTPVERTRLSNPSSLFLLPVHTTTGILS</sequence>
<feature type="compositionally biased region" description="Basic and acidic residues" evidence="1">
    <location>
        <begin position="320"/>
        <end position="329"/>
    </location>
</feature>
<evidence type="ECO:0000256" key="1">
    <source>
        <dbReference type="SAM" id="MobiDB-lite"/>
    </source>
</evidence>
<gene>
    <name evidence="3" type="ORF">DFP72DRAFT_856878</name>
</gene>
<feature type="compositionally biased region" description="Low complexity" evidence="1">
    <location>
        <begin position="678"/>
        <end position="698"/>
    </location>
</feature>
<protein>
    <submittedName>
        <fullName evidence="3">Uncharacterized protein</fullName>
    </submittedName>
</protein>
<organism evidence="3 4">
    <name type="scientific">Ephemerocybe angulata</name>
    <dbReference type="NCBI Taxonomy" id="980116"/>
    <lineage>
        <taxon>Eukaryota</taxon>
        <taxon>Fungi</taxon>
        <taxon>Dikarya</taxon>
        <taxon>Basidiomycota</taxon>
        <taxon>Agaricomycotina</taxon>
        <taxon>Agaricomycetes</taxon>
        <taxon>Agaricomycetidae</taxon>
        <taxon>Agaricales</taxon>
        <taxon>Agaricineae</taxon>
        <taxon>Psathyrellaceae</taxon>
        <taxon>Ephemerocybe</taxon>
    </lineage>
</organism>
<dbReference type="EMBL" id="JACGCI010000111">
    <property type="protein sequence ID" value="KAF6745008.1"/>
    <property type="molecule type" value="Genomic_DNA"/>
</dbReference>
<feature type="region of interest" description="Disordered" evidence="1">
    <location>
        <begin position="266"/>
        <end position="341"/>
    </location>
</feature>
<accession>A0A8H6LV39</accession>
<feature type="compositionally biased region" description="Acidic residues" evidence="1">
    <location>
        <begin position="627"/>
        <end position="637"/>
    </location>
</feature>
<feature type="compositionally biased region" description="Acidic residues" evidence="1">
    <location>
        <begin position="667"/>
        <end position="677"/>
    </location>
</feature>
<feature type="compositionally biased region" description="Low complexity" evidence="1">
    <location>
        <begin position="288"/>
        <end position="318"/>
    </location>
</feature>
<keyword evidence="2" id="KW-0812">Transmembrane</keyword>
<keyword evidence="2" id="KW-1133">Transmembrane helix</keyword>
<evidence type="ECO:0000313" key="4">
    <source>
        <dbReference type="Proteomes" id="UP000521943"/>
    </source>
</evidence>
<name>A0A8H6LV39_9AGAR</name>
<evidence type="ECO:0000256" key="2">
    <source>
        <dbReference type="SAM" id="Phobius"/>
    </source>
</evidence>
<feature type="compositionally biased region" description="Basic and acidic residues" evidence="1">
    <location>
        <begin position="700"/>
        <end position="710"/>
    </location>
</feature>
<dbReference type="AlphaFoldDB" id="A0A8H6LV39"/>
<feature type="transmembrane region" description="Helical" evidence="2">
    <location>
        <begin position="12"/>
        <end position="30"/>
    </location>
</feature>
<reference evidence="3 4" key="1">
    <citation type="submission" date="2020-07" db="EMBL/GenBank/DDBJ databases">
        <title>Comparative genomics of pyrophilous fungi reveals a link between fire events and developmental genes.</title>
        <authorList>
            <consortium name="DOE Joint Genome Institute"/>
            <person name="Steindorff A.S."/>
            <person name="Carver A."/>
            <person name="Calhoun S."/>
            <person name="Stillman K."/>
            <person name="Liu H."/>
            <person name="Lipzen A."/>
            <person name="Pangilinan J."/>
            <person name="Labutti K."/>
            <person name="Bruns T.D."/>
            <person name="Grigoriev I.V."/>
        </authorList>
    </citation>
    <scope>NUCLEOTIDE SEQUENCE [LARGE SCALE GENOMIC DNA]</scope>
    <source>
        <strain evidence="3 4">CBS 144469</strain>
    </source>
</reference>